<evidence type="ECO:0000313" key="2">
    <source>
        <dbReference type="EMBL" id="MDH6279362.1"/>
    </source>
</evidence>
<dbReference type="RefSeq" id="WP_280758730.1">
    <property type="nucleotide sequence ID" value="NZ_JARXVC010000001.1"/>
</dbReference>
<keyword evidence="3" id="KW-1185">Reference proteome</keyword>
<dbReference type="EMBL" id="JARXVC010000001">
    <property type="protein sequence ID" value="MDH6279362.1"/>
    <property type="molecule type" value="Genomic_DNA"/>
</dbReference>
<keyword evidence="1" id="KW-1133">Transmembrane helix</keyword>
<evidence type="ECO:0000313" key="3">
    <source>
        <dbReference type="Proteomes" id="UP001160334"/>
    </source>
</evidence>
<feature type="transmembrane region" description="Helical" evidence="1">
    <location>
        <begin position="12"/>
        <end position="30"/>
    </location>
</feature>
<reference evidence="2 3" key="1">
    <citation type="submission" date="2023-04" db="EMBL/GenBank/DDBJ databases">
        <title>Forest soil microbial communities from Buena Vista Peninsula, Colon Province, Panama.</title>
        <authorList>
            <person name="Bouskill N."/>
        </authorList>
    </citation>
    <scope>NUCLEOTIDE SEQUENCE [LARGE SCALE GENOMIC DNA]</scope>
    <source>
        <strain evidence="2 3">CFH S0262</strain>
    </source>
</reference>
<keyword evidence="1" id="KW-0812">Transmembrane</keyword>
<name>A0ABT6M4Y4_9NOCA</name>
<sequence length="68" mass="7407">MIVKLWSRGSWAERTVFVLAMSVVILNLVAGNWAGVVTSSAAFALFGMLIWTSHELKEARQELADIGG</sequence>
<accession>A0ABT6M4Y4</accession>
<gene>
    <name evidence="2" type="ORF">M2280_000567</name>
</gene>
<protein>
    <submittedName>
        <fullName evidence="2">Uncharacterized protein</fullName>
    </submittedName>
</protein>
<comment type="caution">
    <text evidence="2">The sequence shown here is derived from an EMBL/GenBank/DDBJ whole genome shotgun (WGS) entry which is preliminary data.</text>
</comment>
<evidence type="ECO:0000256" key="1">
    <source>
        <dbReference type="SAM" id="Phobius"/>
    </source>
</evidence>
<proteinExistence type="predicted"/>
<dbReference type="Proteomes" id="UP001160334">
    <property type="component" value="Unassembled WGS sequence"/>
</dbReference>
<keyword evidence="1" id="KW-0472">Membrane</keyword>
<organism evidence="2 3">
    <name type="scientific">Prescottella agglutinans</name>
    <dbReference type="NCBI Taxonomy" id="1644129"/>
    <lineage>
        <taxon>Bacteria</taxon>
        <taxon>Bacillati</taxon>
        <taxon>Actinomycetota</taxon>
        <taxon>Actinomycetes</taxon>
        <taxon>Mycobacteriales</taxon>
        <taxon>Nocardiaceae</taxon>
        <taxon>Prescottella</taxon>
    </lineage>
</organism>